<gene>
    <name evidence="2" type="ORF">E2C01_006161</name>
</gene>
<evidence type="ECO:0000313" key="3">
    <source>
        <dbReference type="Proteomes" id="UP000324222"/>
    </source>
</evidence>
<protein>
    <submittedName>
        <fullName evidence="2">Uncharacterized protein</fullName>
    </submittedName>
</protein>
<organism evidence="2 3">
    <name type="scientific">Portunus trituberculatus</name>
    <name type="common">Swimming crab</name>
    <name type="synonym">Neptunus trituberculatus</name>
    <dbReference type="NCBI Taxonomy" id="210409"/>
    <lineage>
        <taxon>Eukaryota</taxon>
        <taxon>Metazoa</taxon>
        <taxon>Ecdysozoa</taxon>
        <taxon>Arthropoda</taxon>
        <taxon>Crustacea</taxon>
        <taxon>Multicrustacea</taxon>
        <taxon>Malacostraca</taxon>
        <taxon>Eumalacostraca</taxon>
        <taxon>Eucarida</taxon>
        <taxon>Decapoda</taxon>
        <taxon>Pleocyemata</taxon>
        <taxon>Brachyura</taxon>
        <taxon>Eubrachyura</taxon>
        <taxon>Portunoidea</taxon>
        <taxon>Portunidae</taxon>
        <taxon>Portuninae</taxon>
        <taxon>Portunus</taxon>
    </lineage>
</organism>
<dbReference type="EMBL" id="VSRR010000281">
    <property type="protein sequence ID" value="MPC13426.1"/>
    <property type="molecule type" value="Genomic_DNA"/>
</dbReference>
<keyword evidence="3" id="KW-1185">Reference proteome</keyword>
<name>A0A5B7CYJ4_PORTR</name>
<evidence type="ECO:0000256" key="1">
    <source>
        <dbReference type="SAM" id="MobiDB-lite"/>
    </source>
</evidence>
<feature type="region of interest" description="Disordered" evidence="1">
    <location>
        <begin position="1"/>
        <end position="57"/>
    </location>
</feature>
<dbReference type="AlphaFoldDB" id="A0A5B7CYJ4"/>
<dbReference type="Proteomes" id="UP000324222">
    <property type="component" value="Unassembled WGS sequence"/>
</dbReference>
<accession>A0A5B7CYJ4</accession>
<proteinExistence type="predicted"/>
<sequence length="140" mass="15420">MAPSLTTLPGRGLQRRRPVSAAEHSLPKVVHSPVSNGNRNTGGSGSVVGRRVSLRRPSDSHAAARWVFRVWKRCEILGRKSRESPTGFRVTIMRPAARRGAARHNRCSVRSQKSAYLILIHLTSAHFSPPQPTSAYFSTV</sequence>
<evidence type="ECO:0000313" key="2">
    <source>
        <dbReference type="EMBL" id="MPC13426.1"/>
    </source>
</evidence>
<reference evidence="2 3" key="1">
    <citation type="submission" date="2019-05" db="EMBL/GenBank/DDBJ databases">
        <title>Another draft genome of Portunus trituberculatus and its Hox gene families provides insights of decapod evolution.</title>
        <authorList>
            <person name="Jeong J.-H."/>
            <person name="Song I."/>
            <person name="Kim S."/>
            <person name="Choi T."/>
            <person name="Kim D."/>
            <person name="Ryu S."/>
            <person name="Kim W."/>
        </authorList>
    </citation>
    <scope>NUCLEOTIDE SEQUENCE [LARGE SCALE GENOMIC DNA]</scope>
    <source>
        <tissue evidence="2">Muscle</tissue>
    </source>
</reference>
<comment type="caution">
    <text evidence="2">The sequence shown here is derived from an EMBL/GenBank/DDBJ whole genome shotgun (WGS) entry which is preliminary data.</text>
</comment>